<feature type="transmembrane region" description="Helical" evidence="2">
    <location>
        <begin position="130"/>
        <end position="155"/>
    </location>
</feature>
<keyword evidence="2" id="KW-1133">Transmembrane helix</keyword>
<proteinExistence type="inferred from homology"/>
<evidence type="ECO:0000313" key="4">
    <source>
        <dbReference type="EMBL" id="EFJ10293.1"/>
    </source>
</evidence>
<keyword evidence="2" id="KW-0812">Transmembrane</keyword>
<organism evidence="5">
    <name type="scientific">Selaginella moellendorffii</name>
    <name type="common">Spikemoss</name>
    <dbReference type="NCBI Taxonomy" id="88036"/>
    <lineage>
        <taxon>Eukaryota</taxon>
        <taxon>Viridiplantae</taxon>
        <taxon>Streptophyta</taxon>
        <taxon>Embryophyta</taxon>
        <taxon>Tracheophyta</taxon>
        <taxon>Lycopodiopsida</taxon>
        <taxon>Selaginellales</taxon>
        <taxon>Selaginellaceae</taxon>
        <taxon>Selaginella</taxon>
    </lineage>
</organism>
<evidence type="ECO:0000256" key="1">
    <source>
        <dbReference type="ARBA" id="ARBA00008668"/>
    </source>
</evidence>
<dbReference type="InterPro" id="IPR023346">
    <property type="entry name" value="Lysozyme-like_dom_sf"/>
</dbReference>
<comment type="similarity">
    <text evidence="1">Belongs to the 'GDSL' lipolytic enzyme family.</text>
</comment>
<dbReference type="EMBL" id="GL377654">
    <property type="protein sequence ID" value="EFJ10293.1"/>
    <property type="molecule type" value="Genomic_DNA"/>
</dbReference>
<sequence>MNYNYDASGKAFNMNLLLNLDQVISVVLDAKFKLPHRNKQNQGFGAAIRATNGGQECGKGSETHAQNRINYYKDFCSQLGLSPEHEGQEDLAREGDRACIPKCGNKETYLEMASDDTWRSRKDQRHQVDILLAQQLIIMELLSIAAVLVIAELFAPGLGFQCPKAMFWFGDSIVDTGNVQARAPFISAAEYKPYGMTFFSKPSKRYSDGRLVVDFFAEAFEYDRFLDPILQSINSNYANGVNFAVSGATALNTSFEVPLYLPVQIDQFLRFKQDAYDMVVSFIVSSVGMQKLVPYYHHLKTALYAVVISTNDLLNSYLLEHRSPENVTAEVVPYVVRAISHALQHVPSRLHADIAEHIPEAFNKQLYDEIQVLQKNRTGFHLLYADAYKFTLDVLDKPLVYGSQNKTKLSACCESGGEYNFDVTQPCGLVIQPNGTTLKPSEYVSWDGVHFTESFYRQLSKALLTGRYIYPSLNITQICNFTSNRKVRREPE</sequence>
<gene>
    <name evidence="4" type="ORF">SELMODRAFT_427186</name>
</gene>
<dbReference type="eggNOG" id="KOG4742">
    <property type="taxonomic scope" value="Eukaryota"/>
</dbReference>
<dbReference type="Gramene" id="EFJ10293">
    <property type="protein sequence ID" value="EFJ10293"/>
    <property type="gene ID" value="SELMODRAFT_427186"/>
</dbReference>
<feature type="domain" description="Glycoside hydrolase family 19 catalytic" evidence="3">
    <location>
        <begin position="41"/>
        <end position="85"/>
    </location>
</feature>
<dbReference type="GO" id="GO:0016788">
    <property type="term" value="F:hydrolase activity, acting on ester bonds"/>
    <property type="evidence" value="ECO:0007669"/>
    <property type="project" value="InterPro"/>
</dbReference>
<accession>D8SYT2</accession>
<dbReference type="HOGENOM" id="CLU_554803_0_0_1"/>
<dbReference type="InParanoid" id="D8SYT2"/>
<evidence type="ECO:0000259" key="3">
    <source>
        <dbReference type="Pfam" id="PF00182"/>
    </source>
</evidence>
<dbReference type="AlphaFoldDB" id="D8SYT2"/>
<dbReference type="SUPFAM" id="SSF52266">
    <property type="entry name" value="SGNH hydrolase"/>
    <property type="match status" value="1"/>
</dbReference>
<name>D8SYT2_SELML</name>
<dbReference type="GO" id="GO:0006032">
    <property type="term" value="P:chitin catabolic process"/>
    <property type="evidence" value="ECO:0007669"/>
    <property type="project" value="InterPro"/>
</dbReference>
<dbReference type="Gene3D" id="1.10.530.10">
    <property type="match status" value="1"/>
</dbReference>
<dbReference type="InterPro" id="IPR000726">
    <property type="entry name" value="Glyco_hydro_19_cat"/>
</dbReference>
<keyword evidence="5" id="KW-1185">Reference proteome</keyword>
<dbReference type="Pfam" id="PF00657">
    <property type="entry name" value="Lipase_GDSL"/>
    <property type="match status" value="1"/>
</dbReference>
<keyword evidence="2" id="KW-0472">Membrane</keyword>
<dbReference type="PANTHER" id="PTHR22835:SF658">
    <property type="entry name" value="GLYCOSIDE HYDROLASE FAMILY 19 CATALYTIC DOMAIN-CONTAINING PROTEIN"/>
    <property type="match status" value="1"/>
</dbReference>
<dbReference type="OMA" id="RHVAKGW"/>
<dbReference type="Pfam" id="PF00182">
    <property type="entry name" value="Glyco_hydro_19"/>
    <property type="match status" value="1"/>
</dbReference>
<dbReference type="GO" id="GO:0016998">
    <property type="term" value="P:cell wall macromolecule catabolic process"/>
    <property type="evidence" value="ECO:0007669"/>
    <property type="project" value="InterPro"/>
</dbReference>
<dbReference type="SUPFAM" id="SSF53955">
    <property type="entry name" value="Lysozyme-like"/>
    <property type="match status" value="1"/>
</dbReference>
<dbReference type="Gene3D" id="3.40.50.1110">
    <property type="entry name" value="SGNH hydrolase"/>
    <property type="match status" value="1"/>
</dbReference>
<dbReference type="KEGG" id="smo:SELMODRAFT_427186"/>
<reference evidence="4 5" key="1">
    <citation type="journal article" date="2011" name="Science">
        <title>The Selaginella genome identifies genetic changes associated with the evolution of vascular plants.</title>
        <authorList>
            <person name="Banks J.A."/>
            <person name="Nishiyama T."/>
            <person name="Hasebe M."/>
            <person name="Bowman J.L."/>
            <person name="Gribskov M."/>
            <person name="dePamphilis C."/>
            <person name="Albert V.A."/>
            <person name="Aono N."/>
            <person name="Aoyama T."/>
            <person name="Ambrose B.A."/>
            <person name="Ashton N.W."/>
            <person name="Axtell M.J."/>
            <person name="Barker E."/>
            <person name="Barker M.S."/>
            <person name="Bennetzen J.L."/>
            <person name="Bonawitz N.D."/>
            <person name="Chapple C."/>
            <person name="Cheng C."/>
            <person name="Correa L.G."/>
            <person name="Dacre M."/>
            <person name="DeBarry J."/>
            <person name="Dreyer I."/>
            <person name="Elias M."/>
            <person name="Engstrom E.M."/>
            <person name="Estelle M."/>
            <person name="Feng L."/>
            <person name="Finet C."/>
            <person name="Floyd S.K."/>
            <person name="Frommer W.B."/>
            <person name="Fujita T."/>
            <person name="Gramzow L."/>
            <person name="Gutensohn M."/>
            <person name="Harholt J."/>
            <person name="Hattori M."/>
            <person name="Heyl A."/>
            <person name="Hirai T."/>
            <person name="Hiwatashi Y."/>
            <person name="Ishikawa M."/>
            <person name="Iwata M."/>
            <person name="Karol K.G."/>
            <person name="Koehler B."/>
            <person name="Kolukisaoglu U."/>
            <person name="Kubo M."/>
            <person name="Kurata T."/>
            <person name="Lalonde S."/>
            <person name="Li K."/>
            <person name="Li Y."/>
            <person name="Litt A."/>
            <person name="Lyons E."/>
            <person name="Manning G."/>
            <person name="Maruyama T."/>
            <person name="Michael T.P."/>
            <person name="Mikami K."/>
            <person name="Miyazaki S."/>
            <person name="Morinaga S."/>
            <person name="Murata T."/>
            <person name="Mueller-Roeber B."/>
            <person name="Nelson D.R."/>
            <person name="Obara M."/>
            <person name="Oguri Y."/>
            <person name="Olmstead R.G."/>
            <person name="Onodera N."/>
            <person name="Petersen B.L."/>
            <person name="Pils B."/>
            <person name="Prigge M."/>
            <person name="Rensing S.A."/>
            <person name="Riano-Pachon D.M."/>
            <person name="Roberts A.W."/>
            <person name="Sato Y."/>
            <person name="Scheller H.V."/>
            <person name="Schulz B."/>
            <person name="Schulz C."/>
            <person name="Shakirov E.V."/>
            <person name="Shibagaki N."/>
            <person name="Shinohara N."/>
            <person name="Shippen D.E."/>
            <person name="Soerensen I."/>
            <person name="Sotooka R."/>
            <person name="Sugimoto N."/>
            <person name="Sugita M."/>
            <person name="Sumikawa N."/>
            <person name="Tanurdzic M."/>
            <person name="Theissen G."/>
            <person name="Ulvskov P."/>
            <person name="Wakazuki S."/>
            <person name="Weng J.K."/>
            <person name="Willats W.W."/>
            <person name="Wipf D."/>
            <person name="Wolf P.G."/>
            <person name="Yang L."/>
            <person name="Zimmer A.D."/>
            <person name="Zhu Q."/>
            <person name="Mitros T."/>
            <person name="Hellsten U."/>
            <person name="Loque D."/>
            <person name="Otillar R."/>
            <person name="Salamov A."/>
            <person name="Schmutz J."/>
            <person name="Shapiro H."/>
            <person name="Lindquist E."/>
            <person name="Lucas S."/>
            <person name="Rokhsar D."/>
            <person name="Grigoriev I.V."/>
        </authorList>
    </citation>
    <scope>NUCLEOTIDE SEQUENCE [LARGE SCALE GENOMIC DNA]</scope>
</reference>
<protein>
    <recommendedName>
        <fullName evidence="3">Glycoside hydrolase family 19 catalytic domain-containing protein</fullName>
    </recommendedName>
</protein>
<dbReference type="PANTHER" id="PTHR22835">
    <property type="entry name" value="ZINC FINGER FYVE DOMAIN CONTAINING PROTEIN"/>
    <property type="match status" value="1"/>
</dbReference>
<evidence type="ECO:0000313" key="5">
    <source>
        <dbReference type="Proteomes" id="UP000001514"/>
    </source>
</evidence>
<dbReference type="InterPro" id="IPR036514">
    <property type="entry name" value="SGNH_hydro_sf"/>
</dbReference>
<evidence type="ECO:0000256" key="2">
    <source>
        <dbReference type="SAM" id="Phobius"/>
    </source>
</evidence>
<dbReference type="Proteomes" id="UP000001514">
    <property type="component" value="Unassembled WGS sequence"/>
</dbReference>
<dbReference type="InterPro" id="IPR001087">
    <property type="entry name" value="GDSL"/>
</dbReference>
<dbReference type="GO" id="GO:0004568">
    <property type="term" value="F:chitinase activity"/>
    <property type="evidence" value="ECO:0007669"/>
    <property type="project" value="InterPro"/>
</dbReference>